<protein>
    <submittedName>
        <fullName evidence="3">Uncharacterized protein</fullName>
    </submittedName>
</protein>
<proteinExistence type="predicted"/>
<organism evidence="3 4">
    <name type="scientific">Daphnia pulex</name>
    <name type="common">Water flea</name>
    <dbReference type="NCBI Taxonomy" id="6669"/>
    <lineage>
        <taxon>Eukaryota</taxon>
        <taxon>Metazoa</taxon>
        <taxon>Ecdysozoa</taxon>
        <taxon>Arthropoda</taxon>
        <taxon>Crustacea</taxon>
        <taxon>Branchiopoda</taxon>
        <taxon>Diplostraca</taxon>
        <taxon>Cladocera</taxon>
        <taxon>Anomopoda</taxon>
        <taxon>Daphniidae</taxon>
        <taxon>Daphnia</taxon>
    </lineage>
</organism>
<feature type="chain" id="PRO_5003236393" evidence="2">
    <location>
        <begin position="22"/>
        <end position="114"/>
    </location>
</feature>
<evidence type="ECO:0000256" key="2">
    <source>
        <dbReference type="SAM" id="SignalP"/>
    </source>
</evidence>
<feature type="compositionally biased region" description="Low complexity" evidence="1">
    <location>
        <begin position="44"/>
        <end position="55"/>
    </location>
</feature>
<dbReference type="InParanoid" id="E9FUD7"/>
<keyword evidence="4" id="KW-1185">Reference proteome</keyword>
<evidence type="ECO:0000313" key="4">
    <source>
        <dbReference type="Proteomes" id="UP000000305"/>
    </source>
</evidence>
<name>E9FUD7_DAPPU</name>
<accession>E9FUD7</accession>
<gene>
    <name evidence="3" type="ORF">DAPPUDRAFT_311022</name>
</gene>
<feature type="region of interest" description="Disordered" evidence="1">
    <location>
        <begin position="33"/>
        <end position="58"/>
    </location>
</feature>
<evidence type="ECO:0000256" key="1">
    <source>
        <dbReference type="SAM" id="MobiDB-lite"/>
    </source>
</evidence>
<dbReference type="HOGENOM" id="CLU_2123515_0_0_1"/>
<dbReference type="Proteomes" id="UP000000305">
    <property type="component" value="Unassembled WGS sequence"/>
</dbReference>
<reference evidence="3 4" key="1">
    <citation type="journal article" date="2011" name="Science">
        <title>The ecoresponsive genome of Daphnia pulex.</title>
        <authorList>
            <person name="Colbourne J.K."/>
            <person name="Pfrender M.E."/>
            <person name="Gilbert D."/>
            <person name="Thomas W.K."/>
            <person name="Tucker A."/>
            <person name="Oakley T.H."/>
            <person name="Tokishita S."/>
            <person name="Aerts A."/>
            <person name="Arnold G.J."/>
            <person name="Basu M.K."/>
            <person name="Bauer D.J."/>
            <person name="Caceres C.E."/>
            <person name="Carmel L."/>
            <person name="Casola C."/>
            <person name="Choi J.H."/>
            <person name="Detter J.C."/>
            <person name="Dong Q."/>
            <person name="Dusheyko S."/>
            <person name="Eads B.D."/>
            <person name="Frohlich T."/>
            <person name="Geiler-Samerotte K.A."/>
            <person name="Gerlach D."/>
            <person name="Hatcher P."/>
            <person name="Jogdeo S."/>
            <person name="Krijgsveld J."/>
            <person name="Kriventseva E.V."/>
            <person name="Kultz D."/>
            <person name="Laforsch C."/>
            <person name="Lindquist E."/>
            <person name="Lopez J."/>
            <person name="Manak J.R."/>
            <person name="Muller J."/>
            <person name="Pangilinan J."/>
            <person name="Patwardhan R.P."/>
            <person name="Pitluck S."/>
            <person name="Pritham E.J."/>
            <person name="Rechtsteiner A."/>
            <person name="Rho M."/>
            <person name="Rogozin I.B."/>
            <person name="Sakarya O."/>
            <person name="Salamov A."/>
            <person name="Schaack S."/>
            <person name="Shapiro H."/>
            <person name="Shiga Y."/>
            <person name="Skalitzky C."/>
            <person name="Smith Z."/>
            <person name="Souvorov A."/>
            <person name="Sung W."/>
            <person name="Tang Z."/>
            <person name="Tsuchiya D."/>
            <person name="Tu H."/>
            <person name="Vos H."/>
            <person name="Wang M."/>
            <person name="Wolf Y.I."/>
            <person name="Yamagata H."/>
            <person name="Yamada T."/>
            <person name="Ye Y."/>
            <person name="Shaw J.R."/>
            <person name="Andrews J."/>
            <person name="Crease T.J."/>
            <person name="Tang H."/>
            <person name="Lucas S.M."/>
            <person name="Robertson H.M."/>
            <person name="Bork P."/>
            <person name="Koonin E.V."/>
            <person name="Zdobnov E.M."/>
            <person name="Grigoriev I.V."/>
            <person name="Lynch M."/>
            <person name="Boore J.L."/>
        </authorList>
    </citation>
    <scope>NUCLEOTIDE SEQUENCE [LARGE SCALE GENOMIC DNA]</scope>
</reference>
<dbReference type="AlphaFoldDB" id="E9FUD7"/>
<dbReference type="OrthoDB" id="10357515at2759"/>
<evidence type="ECO:0000313" key="3">
    <source>
        <dbReference type="EMBL" id="EFX88707.1"/>
    </source>
</evidence>
<feature type="signal peptide" evidence="2">
    <location>
        <begin position="1"/>
        <end position="21"/>
    </location>
</feature>
<keyword evidence="2" id="KW-0732">Signal</keyword>
<sequence length="114" mass="13169">MIMKVKLLFVLLIQLVTVTLGAVLKLDPILGTNLGGQKPNVVGNDSNESAESNESFGDNEMLKTSATFHRRYHYPSYYHQPYYNRYPQRAHYYYNRPAPVYQYQYTGGYDSDSD</sequence>
<dbReference type="EMBL" id="GL732525">
    <property type="protein sequence ID" value="EFX88707.1"/>
    <property type="molecule type" value="Genomic_DNA"/>
</dbReference>
<dbReference type="KEGG" id="dpx:DAPPUDRAFT_311022"/>